<accession>A0ABD5VGZ9</accession>
<evidence type="ECO:0000313" key="4">
    <source>
        <dbReference type="Proteomes" id="UP001596395"/>
    </source>
</evidence>
<dbReference type="Proteomes" id="UP001596395">
    <property type="component" value="Unassembled WGS sequence"/>
</dbReference>
<gene>
    <name evidence="3" type="ORF">ACFQGB_18040</name>
</gene>
<organism evidence="3 4">
    <name type="scientific">Halorubellus litoreus</name>
    <dbReference type="NCBI Taxonomy" id="755308"/>
    <lineage>
        <taxon>Archaea</taxon>
        <taxon>Methanobacteriati</taxon>
        <taxon>Methanobacteriota</taxon>
        <taxon>Stenosarchaea group</taxon>
        <taxon>Halobacteria</taxon>
        <taxon>Halobacteriales</taxon>
        <taxon>Halorubellaceae</taxon>
        <taxon>Halorubellus</taxon>
    </lineage>
</organism>
<evidence type="ECO:0000256" key="1">
    <source>
        <dbReference type="SAM" id="MobiDB-lite"/>
    </source>
</evidence>
<comment type="caution">
    <text evidence="3">The sequence shown here is derived from an EMBL/GenBank/DDBJ whole genome shotgun (WGS) entry which is preliminary data.</text>
</comment>
<dbReference type="PROSITE" id="PS51318">
    <property type="entry name" value="TAT"/>
    <property type="match status" value="1"/>
</dbReference>
<feature type="domain" description="Pyrrolo-quinoline quinone repeat" evidence="2">
    <location>
        <begin position="243"/>
        <end position="394"/>
    </location>
</feature>
<evidence type="ECO:0000313" key="3">
    <source>
        <dbReference type="EMBL" id="MFC6954772.1"/>
    </source>
</evidence>
<dbReference type="PANTHER" id="PTHR34512:SF30">
    <property type="entry name" value="OUTER MEMBRANE PROTEIN ASSEMBLY FACTOR BAMB"/>
    <property type="match status" value="1"/>
</dbReference>
<dbReference type="InterPro" id="IPR011047">
    <property type="entry name" value="Quinoprotein_ADH-like_sf"/>
</dbReference>
<dbReference type="AlphaFoldDB" id="A0ABD5VGZ9"/>
<dbReference type="PANTHER" id="PTHR34512">
    <property type="entry name" value="CELL SURFACE PROTEIN"/>
    <property type="match status" value="1"/>
</dbReference>
<reference evidence="3 4" key="1">
    <citation type="journal article" date="2019" name="Int. J. Syst. Evol. Microbiol.">
        <title>The Global Catalogue of Microorganisms (GCM) 10K type strain sequencing project: providing services to taxonomists for standard genome sequencing and annotation.</title>
        <authorList>
            <consortium name="The Broad Institute Genomics Platform"/>
            <consortium name="The Broad Institute Genome Sequencing Center for Infectious Disease"/>
            <person name="Wu L."/>
            <person name="Ma J."/>
        </authorList>
    </citation>
    <scope>NUCLEOTIDE SEQUENCE [LARGE SCALE GENOMIC DNA]</scope>
    <source>
        <strain evidence="3 4">GX26</strain>
    </source>
</reference>
<feature type="domain" description="Pyrrolo-quinoline quinone repeat" evidence="2">
    <location>
        <begin position="54"/>
        <end position="156"/>
    </location>
</feature>
<dbReference type="Pfam" id="PF13360">
    <property type="entry name" value="PQQ_2"/>
    <property type="match status" value="2"/>
</dbReference>
<dbReference type="InterPro" id="IPR006311">
    <property type="entry name" value="TAT_signal"/>
</dbReference>
<keyword evidence="4" id="KW-1185">Reference proteome</keyword>
<dbReference type="InterPro" id="IPR015943">
    <property type="entry name" value="WD40/YVTN_repeat-like_dom_sf"/>
</dbReference>
<name>A0ABD5VGZ9_9EURY</name>
<dbReference type="EMBL" id="JBHSXN010000004">
    <property type="protein sequence ID" value="MFC6954772.1"/>
    <property type="molecule type" value="Genomic_DNA"/>
</dbReference>
<sequence>MPEDTPHQDSTPEDERTPRPRGMSRRGALGALATAGVAATAGCTLPSLSLGMQPVWTRELEAAAQAGPPAATDDHVVVGAQDKHLHAFTADGDRAFSYETGGPIDTQPAVPETGGPVHVQSTDGDLYTISLDGEREWLESGETKHRWLTRQGSLLVGSDRDSDTITGYDASDGTQRFQYALHENSLPALTDDVGLLRREAMSGGTQLCAIDPVTGDFRWTGPTFDDSPSVVLGDSEFATAVGSVVRLHDVADASELWATEVPGELDYGWGPELWLGEHVYVHVERRDQPDELVALDRSDGRITWRQPVGYELDCVQPTDEAVFAASSVDDPDGGIVIRLDAFEHDGTRRWQTTTDIPIGGYVDAFGRTGSILYAAGDTAGGAYDPTTGNRRWHHDPDSYNIALTGTTDALYASHESTGKIARLPTS</sequence>
<proteinExistence type="predicted"/>
<evidence type="ECO:0000259" key="2">
    <source>
        <dbReference type="Pfam" id="PF13360"/>
    </source>
</evidence>
<dbReference type="InterPro" id="IPR002372">
    <property type="entry name" value="PQQ_rpt_dom"/>
</dbReference>
<dbReference type="InterPro" id="IPR018391">
    <property type="entry name" value="PQQ_b-propeller_rpt"/>
</dbReference>
<dbReference type="Gene3D" id="2.40.128.630">
    <property type="match status" value="1"/>
</dbReference>
<feature type="region of interest" description="Disordered" evidence="1">
    <location>
        <begin position="1"/>
        <end position="25"/>
    </location>
</feature>
<protein>
    <submittedName>
        <fullName evidence="3">PQQ-binding-like beta-propeller repeat protein</fullName>
    </submittedName>
</protein>
<dbReference type="SMART" id="SM00564">
    <property type="entry name" value="PQQ"/>
    <property type="match status" value="4"/>
</dbReference>
<dbReference type="Gene3D" id="2.130.10.10">
    <property type="entry name" value="YVTN repeat-like/Quinoprotein amine dehydrogenase"/>
    <property type="match status" value="1"/>
</dbReference>
<dbReference type="RefSeq" id="WP_336351715.1">
    <property type="nucleotide sequence ID" value="NZ_JAZAQL010000004.1"/>
</dbReference>
<dbReference type="SUPFAM" id="SSF50998">
    <property type="entry name" value="Quinoprotein alcohol dehydrogenase-like"/>
    <property type="match status" value="1"/>
</dbReference>